<keyword evidence="11" id="KW-1185">Reference proteome</keyword>
<dbReference type="PANTHER" id="PTHR47659">
    <property type="entry name" value="ZN(II)2CYS6 TRANSCRIPTION FACTOR (EUROFUNG)-RELATED"/>
    <property type="match status" value="1"/>
</dbReference>
<dbReference type="AlphaFoldDB" id="A0A9P5XZC5"/>
<dbReference type="OrthoDB" id="5575144at2759"/>
<evidence type="ECO:0000259" key="9">
    <source>
        <dbReference type="PROSITE" id="PS50048"/>
    </source>
</evidence>
<keyword evidence="3" id="KW-0805">Transcription regulation</keyword>
<name>A0A9P5XZC5_9AGAR</name>
<protein>
    <recommendedName>
        <fullName evidence="7">Transcription activator of gluconeogenesis ERT1</fullName>
    </recommendedName>
</protein>
<feature type="compositionally biased region" description="Polar residues" evidence="8">
    <location>
        <begin position="205"/>
        <end position="229"/>
    </location>
</feature>
<feature type="compositionally biased region" description="Basic residues" evidence="8">
    <location>
        <begin position="185"/>
        <end position="196"/>
    </location>
</feature>
<proteinExistence type="predicted"/>
<evidence type="ECO:0000256" key="6">
    <source>
        <dbReference type="ARBA" id="ARBA00023242"/>
    </source>
</evidence>
<comment type="caution">
    <text evidence="10">The sequence shown here is derived from an EMBL/GenBank/DDBJ whole genome shotgun (WGS) entry which is preliminary data.</text>
</comment>
<dbReference type="GO" id="GO:0008270">
    <property type="term" value="F:zinc ion binding"/>
    <property type="evidence" value="ECO:0007669"/>
    <property type="project" value="InterPro"/>
</dbReference>
<dbReference type="SUPFAM" id="SSF57701">
    <property type="entry name" value="Zn2/Cys6 DNA-binding domain"/>
    <property type="match status" value="1"/>
</dbReference>
<reference evidence="10" key="1">
    <citation type="submission" date="2020-11" db="EMBL/GenBank/DDBJ databases">
        <authorList>
            <consortium name="DOE Joint Genome Institute"/>
            <person name="Ahrendt S."/>
            <person name="Riley R."/>
            <person name="Andreopoulos W."/>
            <person name="Labutti K."/>
            <person name="Pangilinan J."/>
            <person name="Ruiz-Duenas F.J."/>
            <person name="Barrasa J.M."/>
            <person name="Sanchez-Garcia M."/>
            <person name="Camarero S."/>
            <person name="Miyauchi S."/>
            <person name="Serrano A."/>
            <person name="Linde D."/>
            <person name="Babiker R."/>
            <person name="Drula E."/>
            <person name="Ayuso-Fernandez I."/>
            <person name="Pacheco R."/>
            <person name="Padilla G."/>
            <person name="Ferreira P."/>
            <person name="Barriuso J."/>
            <person name="Kellner H."/>
            <person name="Castanera R."/>
            <person name="Alfaro M."/>
            <person name="Ramirez L."/>
            <person name="Pisabarro A.G."/>
            <person name="Kuo A."/>
            <person name="Tritt A."/>
            <person name="Lipzen A."/>
            <person name="He G."/>
            <person name="Yan M."/>
            <person name="Ng V."/>
            <person name="Cullen D."/>
            <person name="Martin F."/>
            <person name="Rosso M.-N."/>
            <person name="Henrissat B."/>
            <person name="Hibbett D."/>
            <person name="Martinez A.T."/>
            <person name="Grigoriev I.V."/>
        </authorList>
    </citation>
    <scope>NUCLEOTIDE SEQUENCE</scope>
    <source>
        <strain evidence="10">CBS 247.69</strain>
    </source>
</reference>
<feature type="domain" description="Zn(2)-C6 fungal-type" evidence="9">
    <location>
        <begin position="150"/>
        <end position="181"/>
    </location>
</feature>
<sequence>MTSWAPICVIFWRQPLSRSFHLRPTQPSQLSVVRVYFSGPLSEQRSVWQQLVAVGLLVFVLGAHQRYRVFFQFITSLHYSRRTFPSSHLMASADGKSIDGDDPLDSPSHNPVQPPMNMQSVGYSMHMYPFPSHLLPTQPLRSKRRQVKNACTNCQKACKKCDDARPCLRCVKYGISEECVDSQRKERKKGIKRGPYKKRDGKGSSVEQSDVSPHQGMTVSNGVPHSPSGSPMVASYAEAWGKRAYLPPMQQPPGGSDGDQNSYPQQYYQAYVPFGPPPPVYPYMVPRHDGQVPSNYMVFPMYPKTVGGPSEMGHGHGSEDHDGVHDK</sequence>
<organism evidence="10 11">
    <name type="scientific">Collybia nuda</name>
    <dbReference type="NCBI Taxonomy" id="64659"/>
    <lineage>
        <taxon>Eukaryota</taxon>
        <taxon>Fungi</taxon>
        <taxon>Dikarya</taxon>
        <taxon>Basidiomycota</taxon>
        <taxon>Agaricomycotina</taxon>
        <taxon>Agaricomycetes</taxon>
        <taxon>Agaricomycetidae</taxon>
        <taxon>Agaricales</taxon>
        <taxon>Tricholomatineae</taxon>
        <taxon>Clitocybaceae</taxon>
        <taxon>Collybia</taxon>
    </lineage>
</organism>
<dbReference type="Proteomes" id="UP000807353">
    <property type="component" value="Unassembled WGS sequence"/>
</dbReference>
<keyword evidence="2" id="KW-0862">Zinc</keyword>
<evidence type="ECO:0000256" key="2">
    <source>
        <dbReference type="ARBA" id="ARBA00022833"/>
    </source>
</evidence>
<dbReference type="SMART" id="SM00066">
    <property type="entry name" value="GAL4"/>
    <property type="match status" value="1"/>
</dbReference>
<keyword evidence="1" id="KW-0479">Metal-binding</keyword>
<dbReference type="PROSITE" id="PS50048">
    <property type="entry name" value="ZN2_CY6_FUNGAL_2"/>
    <property type="match status" value="1"/>
</dbReference>
<keyword evidence="4" id="KW-0238">DNA-binding</keyword>
<evidence type="ECO:0000256" key="5">
    <source>
        <dbReference type="ARBA" id="ARBA00023163"/>
    </source>
</evidence>
<dbReference type="GO" id="GO:0003677">
    <property type="term" value="F:DNA binding"/>
    <property type="evidence" value="ECO:0007669"/>
    <property type="project" value="UniProtKB-KW"/>
</dbReference>
<evidence type="ECO:0000313" key="11">
    <source>
        <dbReference type="Proteomes" id="UP000807353"/>
    </source>
</evidence>
<dbReference type="InterPro" id="IPR050335">
    <property type="entry name" value="ERT1_acuK_gluconeogen_tf"/>
</dbReference>
<gene>
    <name evidence="10" type="ORF">BDZ94DRAFT_1239121</name>
</gene>
<dbReference type="Gene3D" id="4.10.240.10">
    <property type="entry name" value="Zn(2)-C6 fungal-type DNA-binding domain"/>
    <property type="match status" value="1"/>
</dbReference>
<keyword evidence="6" id="KW-0539">Nucleus</keyword>
<dbReference type="InterPro" id="IPR001138">
    <property type="entry name" value="Zn2Cys6_DnaBD"/>
</dbReference>
<dbReference type="EMBL" id="MU150314">
    <property type="protein sequence ID" value="KAF9459540.1"/>
    <property type="molecule type" value="Genomic_DNA"/>
</dbReference>
<feature type="compositionally biased region" description="Basic and acidic residues" evidence="8">
    <location>
        <begin position="313"/>
        <end position="327"/>
    </location>
</feature>
<dbReference type="GO" id="GO:0000981">
    <property type="term" value="F:DNA-binding transcription factor activity, RNA polymerase II-specific"/>
    <property type="evidence" value="ECO:0007669"/>
    <property type="project" value="InterPro"/>
</dbReference>
<dbReference type="InterPro" id="IPR036864">
    <property type="entry name" value="Zn2-C6_fun-type_DNA-bd_sf"/>
</dbReference>
<evidence type="ECO:0000313" key="10">
    <source>
        <dbReference type="EMBL" id="KAF9459540.1"/>
    </source>
</evidence>
<keyword evidence="5" id="KW-0804">Transcription</keyword>
<evidence type="ECO:0000256" key="1">
    <source>
        <dbReference type="ARBA" id="ARBA00022723"/>
    </source>
</evidence>
<feature type="region of interest" description="Disordered" evidence="8">
    <location>
        <begin position="181"/>
        <end position="230"/>
    </location>
</feature>
<accession>A0A9P5XZC5</accession>
<evidence type="ECO:0000256" key="4">
    <source>
        <dbReference type="ARBA" id="ARBA00023125"/>
    </source>
</evidence>
<dbReference type="CDD" id="cd00067">
    <property type="entry name" value="GAL4"/>
    <property type="match status" value="1"/>
</dbReference>
<evidence type="ECO:0000256" key="7">
    <source>
        <dbReference type="ARBA" id="ARBA00040903"/>
    </source>
</evidence>
<evidence type="ECO:0000256" key="8">
    <source>
        <dbReference type="SAM" id="MobiDB-lite"/>
    </source>
</evidence>
<dbReference type="PANTHER" id="PTHR47659:SF7">
    <property type="entry name" value="FUNGAL TRANSCRIPTIONAL REGULATORY PROTEIN, N-TERMINAL DOMAIN-CONTAINING PROTEIN"/>
    <property type="match status" value="1"/>
</dbReference>
<feature type="region of interest" description="Disordered" evidence="8">
    <location>
        <begin position="307"/>
        <end position="327"/>
    </location>
</feature>
<evidence type="ECO:0000256" key="3">
    <source>
        <dbReference type="ARBA" id="ARBA00023015"/>
    </source>
</evidence>